<feature type="region of interest" description="Disordered" evidence="1">
    <location>
        <begin position="90"/>
        <end position="121"/>
    </location>
</feature>
<proteinExistence type="predicted"/>
<organism evidence="2 3">
    <name type="scientific">Pleuronectes platessa</name>
    <name type="common">European plaice</name>
    <dbReference type="NCBI Taxonomy" id="8262"/>
    <lineage>
        <taxon>Eukaryota</taxon>
        <taxon>Metazoa</taxon>
        <taxon>Chordata</taxon>
        <taxon>Craniata</taxon>
        <taxon>Vertebrata</taxon>
        <taxon>Euteleostomi</taxon>
        <taxon>Actinopterygii</taxon>
        <taxon>Neopterygii</taxon>
        <taxon>Teleostei</taxon>
        <taxon>Neoteleostei</taxon>
        <taxon>Acanthomorphata</taxon>
        <taxon>Carangaria</taxon>
        <taxon>Pleuronectiformes</taxon>
        <taxon>Pleuronectoidei</taxon>
        <taxon>Pleuronectidae</taxon>
        <taxon>Pleuronectes</taxon>
    </lineage>
</organism>
<comment type="caution">
    <text evidence="2">The sequence shown here is derived from an EMBL/GenBank/DDBJ whole genome shotgun (WGS) entry which is preliminary data.</text>
</comment>
<dbReference type="Proteomes" id="UP001153269">
    <property type="component" value="Unassembled WGS sequence"/>
</dbReference>
<evidence type="ECO:0000313" key="2">
    <source>
        <dbReference type="EMBL" id="CAB1421200.1"/>
    </source>
</evidence>
<dbReference type="EMBL" id="CADEAL010000510">
    <property type="protein sequence ID" value="CAB1421200.1"/>
    <property type="molecule type" value="Genomic_DNA"/>
</dbReference>
<protein>
    <submittedName>
        <fullName evidence="2">Uncharacterized protein</fullName>
    </submittedName>
</protein>
<accession>A0A9N7Y7G5</accession>
<reference evidence="2" key="1">
    <citation type="submission" date="2020-03" db="EMBL/GenBank/DDBJ databases">
        <authorList>
            <person name="Weist P."/>
        </authorList>
    </citation>
    <scope>NUCLEOTIDE SEQUENCE</scope>
</reference>
<evidence type="ECO:0000256" key="1">
    <source>
        <dbReference type="SAM" id="MobiDB-lite"/>
    </source>
</evidence>
<dbReference type="AlphaFoldDB" id="A0A9N7Y7G5"/>
<evidence type="ECO:0000313" key="3">
    <source>
        <dbReference type="Proteomes" id="UP001153269"/>
    </source>
</evidence>
<sequence>MDADQSPHQLSSCLSLSGASGFSSNPLCAPPCWASHPPHINYSLSPVAPAPLAVTPESGRSEVVLPTATPGISQKFPALFLKPCCPAGRHPHDPRAAEGAQRSLSRLPPTMAGSCHSSLAG</sequence>
<name>A0A9N7Y7G5_PLEPL</name>
<gene>
    <name evidence="2" type="ORF">PLEPLA_LOCUS9082</name>
</gene>
<keyword evidence="3" id="KW-1185">Reference proteome</keyword>